<dbReference type="HOGENOM" id="CLU_001485_31_0_1"/>
<feature type="region of interest" description="Disordered" evidence="1">
    <location>
        <begin position="90"/>
        <end position="126"/>
    </location>
</feature>
<reference evidence="2" key="2">
    <citation type="submission" date="2025-08" db="UniProtKB">
        <authorList>
            <consortium name="Ensembl"/>
        </authorList>
    </citation>
    <scope>IDENTIFICATION</scope>
    <source>
        <strain evidence="2">Hd-rR</strain>
    </source>
</reference>
<keyword evidence="3" id="KW-1185">Reference proteome</keyword>
<reference evidence="2 3" key="1">
    <citation type="journal article" date="2007" name="Nature">
        <title>The medaka draft genome and insights into vertebrate genome evolution.</title>
        <authorList>
            <person name="Kasahara M."/>
            <person name="Naruse K."/>
            <person name="Sasaki S."/>
            <person name="Nakatani Y."/>
            <person name="Qu W."/>
            <person name="Ahsan B."/>
            <person name="Yamada T."/>
            <person name="Nagayasu Y."/>
            <person name="Doi K."/>
            <person name="Kasai Y."/>
            <person name="Jindo T."/>
            <person name="Kobayashi D."/>
            <person name="Shimada A."/>
            <person name="Toyoda A."/>
            <person name="Kuroki Y."/>
            <person name="Fujiyama A."/>
            <person name="Sasaki T."/>
            <person name="Shimizu A."/>
            <person name="Asakawa S."/>
            <person name="Shimizu N."/>
            <person name="Hashimoto S."/>
            <person name="Yang J."/>
            <person name="Lee Y."/>
            <person name="Matsushima K."/>
            <person name="Sugano S."/>
            <person name="Sakaizumi M."/>
            <person name="Narita T."/>
            <person name="Ohishi K."/>
            <person name="Haga S."/>
            <person name="Ohta F."/>
            <person name="Nomoto H."/>
            <person name="Nogata K."/>
            <person name="Morishita T."/>
            <person name="Endo T."/>
            <person name="Shin-I T."/>
            <person name="Takeda H."/>
            <person name="Morishita S."/>
            <person name="Kohara Y."/>
        </authorList>
    </citation>
    <scope>NUCLEOTIDE SEQUENCE [LARGE SCALE GENOMIC DNA]</scope>
    <source>
        <strain evidence="2 3">Hd-rR</strain>
    </source>
</reference>
<protein>
    <submittedName>
        <fullName evidence="2">Uncharacterized protein</fullName>
    </submittedName>
</protein>
<dbReference type="InParanoid" id="H2MTZ8"/>
<feature type="compositionally biased region" description="Polar residues" evidence="1">
    <location>
        <begin position="116"/>
        <end position="126"/>
    </location>
</feature>
<dbReference type="Ensembl" id="ENSORLT00000022258.2">
    <property type="protein sequence ID" value="ENSORLP00000022257.2"/>
    <property type="gene ID" value="ENSORLG00000029178.1"/>
</dbReference>
<dbReference type="Proteomes" id="UP000001038">
    <property type="component" value="Chromosome 22"/>
</dbReference>
<evidence type="ECO:0000313" key="3">
    <source>
        <dbReference type="Proteomes" id="UP000001038"/>
    </source>
</evidence>
<organism evidence="2 3">
    <name type="scientific">Oryzias latipes</name>
    <name type="common">Japanese rice fish</name>
    <name type="synonym">Japanese killifish</name>
    <dbReference type="NCBI Taxonomy" id="8090"/>
    <lineage>
        <taxon>Eukaryota</taxon>
        <taxon>Metazoa</taxon>
        <taxon>Chordata</taxon>
        <taxon>Craniata</taxon>
        <taxon>Vertebrata</taxon>
        <taxon>Euteleostomi</taxon>
        <taxon>Actinopterygii</taxon>
        <taxon>Neopterygii</taxon>
        <taxon>Teleostei</taxon>
        <taxon>Neoteleostei</taxon>
        <taxon>Acanthomorphata</taxon>
        <taxon>Ovalentaria</taxon>
        <taxon>Atherinomorphae</taxon>
        <taxon>Beloniformes</taxon>
        <taxon>Adrianichthyidae</taxon>
        <taxon>Oryziinae</taxon>
        <taxon>Oryzias</taxon>
    </lineage>
</organism>
<feature type="compositionally biased region" description="Basic and acidic residues" evidence="1">
    <location>
        <begin position="90"/>
        <end position="100"/>
    </location>
</feature>
<reference evidence="2" key="3">
    <citation type="submission" date="2025-09" db="UniProtKB">
        <authorList>
            <consortium name="Ensembl"/>
        </authorList>
    </citation>
    <scope>IDENTIFICATION</scope>
    <source>
        <strain evidence="2">Hd-rR</strain>
    </source>
</reference>
<name>H2MTZ8_ORYLA</name>
<evidence type="ECO:0000256" key="1">
    <source>
        <dbReference type="SAM" id="MobiDB-lite"/>
    </source>
</evidence>
<accession>H2MTZ8</accession>
<proteinExistence type="predicted"/>
<dbReference type="AlphaFoldDB" id="H2MTZ8"/>
<evidence type="ECO:0000313" key="2">
    <source>
        <dbReference type="Ensembl" id="ENSORLP00000022257.2"/>
    </source>
</evidence>
<sequence length="126" mass="14217">MSLCCGCPITKFQAGWLPSRILQRILGPPGPKRFIYLASVSSTPFRPVLLTLSEPARSTRWSLDRCRVAEPGSRLQRCTVKMQWERVEGRASGARAERRFSRGVRRAAGRSRMSSKAFSQRNTVYA</sequence>
<dbReference type="GeneTree" id="ENSGT00990000211709"/>